<organism evidence="1 2">
    <name type="scientific">Dietzia maris</name>
    <dbReference type="NCBI Taxonomy" id="37915"/>
    <lineage>
        <taxon>Bacteria</taxon>
        <taxon>Bacillati</taxon>
        <taxon>Actinomycetota</taxon>
        <taxon>Actinomycetes</taxon>
        <taxon>Mycobacteriales</taxon>
        <taxon>Dietziaceae</taxon>
        <taxon>Dietzia</taxon>
    </lineage>
</organism>
<reference evidence="1 2" key="1">
    <citation type="submission" date="2023-07" db="EMBL/GenBank/DDBJ databases">
        <title>Strategy for survival of the halotoleranting strain Dietzia MX2 from the Yakshinskoe mineral salts deposit.</title>
        <authorList>
            <person name="Kharitonova M.A."/>
            <person name="Kupriyanova-Ashina F.G."/>
            <person name="Shakirov T.R."/>
            <person name="Vafina M.S."/>
            <person name="Ilinskaya O.N."/>
        </authorList>
    </citation>
    <scope>NUCLEOTIDE SEQUENCE [LARGE SCALE GENOMIC DNA]</scope>
    <source>
        <strain evidence="1 2">MX2</strain>
    </source>
</reference>
<protein>
    <recommendedName>
        <fullName evidence="3">Restriction endonuclease</fullName>
    </recommendedName>
</protein>
<dbReference type="PANTHER" id="PTHR38733:SF1">
    <property type="entry name" value="TYPE IV METHYL-DIRECTED RESTRICTION ENZYME ECOKMCRBC"/>
    <property type="match status" value="1"/>
</dbReference>
<dbReference type="InterPro" id="IPR019292">
    <property type="entry name" value="McrC"/>
</dbReference>
<dbReference type="Proteomes" id="UP001172702">
    <property type="component" value="Unassembled WGS sequence"/>
</dbReference>
<name>A0ABT8H5G9_9ACTN</name>
<dbReference type="RefSeq" id="WP_301163167.1">
    <property type="nucleotide sequence ID" value="NZ_JAUHTB010000034.1"/>
</dbReference>
<evidence type="ECO:0008006" key="3">
    <source>
        <dbReference type="Google" id="ProtNLM"/>
    </source>
</evidence>
<evidence type="ECO:0000313" key="1">
    <source>
        <dbReference type="EMBL" id="MDN4507711.1"/>
    </source>
</evidence>
<evidence type="ECO:0000313" key="2">
    <source>
        <dbReference type="Proteomes" id="UP001172702"/>
    </source>
</evidence>
<sequence>MADALADNPPVQLHEYGAAVVLSVEEVDLSAIIEANSRWKRALNLPNDPIRIVDVSHSRVSLRAEGVTGVVRAGRTEIQISPKFLSSSVGSWQSVLWRILSVVEGGYVDEGLSSAQESALPMPDLLAEIFLTSYQKGAARGLPRGYVTKCSTGRTLRGSLDLSRIGEWLIAPWDIPYTSDVLTDDTALSRLLRWAADTLSTAVKSPDRSHALREIVANLSHVSRRPPHLIDAQRLELGTQHQGLEAARLVGVLLLDGAGVEHSRGEHKLSGFLWKSDLIYENYIYWLSGRAAAKLGLRVSKQAVAFGKLIAGEGRRLETIPDVVFRSRDGTVAAVTDSKYKVLGTRPKSSDTYQVLTAGHVLGCSRVSLTYPVSVPRDATVWRVQSALGGDDIELTALPLNLMCLAQPNGPDVLVEKIVAWLSAAVEGEKHVTLEASEIYEP</sequence>
<proteinExistence type="predicted"/>
<gene>
    <name evidence="1" type="ORF">QYF62_16865</name>
</gene>
<dbReference type="PANTHER" id="PTHR38733">
    <property type="entry name" value="PROTEIN MCRC"/>
    <property type="match status" value="1"/>
</dbReference>
<dbReference type="EMBL" id="JAUHTB010000034">
    <property type="protein sequence ID" value="MDN4507711.1"/>
    <property type="molecule type" value="Genomic_DNA"/>
</dbReference>
<accession>A0ABT8H5G9</accession>
<comment type="caution">
    <text evidence="1">The sequence shown here is derived from an EMBL/GenBank/DDBJ whole genome shotgun (WGS) entry which is preliminary data.</text>
</comment>
<keyword evidence="2" id="KW-1185">Reference proteome</keyword>
<dbReference type="Pfam" id="PF10117">
    <property type="entry name" value="McrBC"/>
    <property type="match status" value="1"/>
</dbReference>